<proteinExistence type="predicted"/>
<gene>
    <name evidence="1" type="ORF">BAY60_19520</name>
</gene>
<dbReference type="Proteomes" id="UP000249915">
    <property type="component" value="Unassembled WGS sequence"/>
</dbReference>
<accession>A0A2V4ATE8</accession>
<dbReference type="Gene3D" id="3.30.70.100">
    <property type="match status" value="1"/>
</dbReference>
<organism evidence="1 2">
    <name type="scientific">Prauserella muralis</name>
    <dbReference type="NCBI Taxonomy" id="588067"/>
    <lineage>
        <taxon>Bacteria</taxon>
        <taxon>Bacillati</taxon>
        <taxon>Actinomycetota</taxon>
        <taxon>Actinomycetes</taxon>
        <taxon>Pseudonocardiales</taxon>
        <taxon>Pseudonocardiaceae</taxon>
        <taxon>Prauserella</taxon>
    </lineage>
</organism>
<reference evidence="1 2" key="1">
    <citation type="submission" date="2016-07" db="EMBL/GenBank/DDBJ databases">
        <title>Draft genome sequence of Prauserella muralis DSM 45305, isolated from a mould-covered wall in an indoor environment.</title>
        <authorList>
            <person name="Ruckert C."/>
            <person name="Albersmeier A."/>
            <person name="Jiang C.-L."/>
            <person name="Jiang Y."/>
            <person name="Kalinowski J."/>
            <person name="Schneider O."/>
            <person name="Winkler A."/>
            <person name="Zotchev S.B."/>
        </authorList>
    </citation>
    <scope>NUCLEOTIDE SEQUENCE [LARGE SCALE GENOMIC DNA]</scope>
    <source>
        <strain evidence="1 2">DSM 45305</strain>
    </source>
</reference>
<sequence length="125" mass="13941">MADEGDVYLAFNIYRWAGTSPAEFRKHYIDVHAPLVRRVPGVVWYEAFLNKDVAAEWPITAAPSPDAVVVLKFASEQAKEQGMQSQAWSEAAADSAGFISHFDVFRPERLTWVPDASPRVPFGES</sequence>
<dbReference type="OrthoDB" id="5294870at2"/>
<keyword evidence="2" id="KW-1185">Reference proteome</keyword>
<dbReference type="Pfam" id="PF07110">
    <property type="entry name" value="EthD"/>
    <property type="match status" value="1"/>
</dbReference>
<protein>
    <submittedName>
        <fullName evidence="1">Uncharacterized protein</fullName>
    </submittedName>
</protein>
<dbReference type="AlphaFoldDB" id="A0A2V4ATE8"/>
<dbReference type="NCBIfam" id="TIGR02118">
    <property type="entry name" value="EthD family reductase"/>
    <property type="match status" value="1"/>
</dbReference>
<dbReference type="InterPro" id="IPR011008">
    <property type="entry name" value="Dimeric_a/b-barrel"/>
</dbReference>
<comment type="caution">
    <text evidence="1">The sequence shown here is derived from an EMBL/GenBank/DDBJ whole genome shotgun (WGS) entry which is preliminary data.</text>
</comment>
<dbReference type="SUPFAM" id="SSF54909">
    <property type="entry name" value="Dimeric alpha+beta barrel"/>
    <property type="match status" value="1"/>
</dbReference>
<evidence type="ECO:0000313" key="1">
    <source>
        <dbReference type="EMBL" id="PXY24696.1"/>
    </source>
</evidence>
<dbReference type="EMBL" id="MASW01000004">
    <property type="protein sequence ID" value="PXY24696.1"/>
    <property type="molecule type" value="Genomic_DNA"/>
</dbReference>
<dbReference type="GO" id="GO:0016491">
    <property type="term" value="F:oxidoreductase activity"/>
    <property type="evidence" value="ECO:0007669"/>
    <property type="project" value="InterPro"/>
</dbReference>
<name>A0A2V4ATE8_9PSEU</name>
<evidence type="ECO:0000313" key="2">
    <source>
        <dbReference type="Proteomes" id="UP000249915"/>
    </source>
</evidence>
<dbReference type="RefSeq" id="WP_112282679.1">
    <property type="nucleotide sequence ID" value="NZ_MASW01000004.1"/>
</dbReference>
<dbReference type="InterPro" id="IPR009799">
    <property type="entry name" value="EthD_dom"/>
</dbReference>